<dbReference type="GO" id="GO:0016757">
    <property type="term" value="F:glycosyltransferase activity"/>
    <property type="evidence" value="ECO:0007669"/>
    <property type="project" value="UniProtKB-KW"/>
</dbReference>
<dbReference type="SUPFAM" id="SSF53448">
    <property type="entry name" value="Nucleotide-diphospho-sugar transferases"/>
    <property type="match status" value="1"/>
</dbReference>
<reference evidence="5 6" key="1">
    <citation type="journal article" date="2015" name="Nature">
        <title>rRNA introns, odd ribosomes, and small enigmatic genomes across a large radiation of phyla.</title>
        <authorList>
            <person name="Brown C.T."/>
            <person name="Hug L.A."/>
            <person name="Thomas B.C."/>
            <person name="Sharon I."/>
            <person name="Castelle C.J."/>
            <person name="Singh A."/>
            <person name="Wilkins M.J."/>
            <person name="Williams K.H."/>
            <person name="Banfield J.F."/>
        </authorList>
    </citation>
    <scope>NUCLEOTIDE SEQUENCE [LARGE SCALE GENOMIC DNA]</scope>
</reference>
<proteinExistence type="inferred from homology"/>
<evidence type="ECO:0000256" key="2">
    <source>
        <dbReference type="ARBA" id="ARBA00022676"/>
    </source>
</evidence>
<sequence>MTFTHICAIIGHMRNARNKPLISVVIPVFNGNGYLPAAIQSILAQTYRHIEVIAIDDGSTDNSFEILKRFAKLDSRVRVFRNPKNLNIANTLNRGIKLAKGQYIARMDADDVALPHRLAKQLHYLLLHPDTVIVGGQVKTIDIDGKILGRKLFPKSNKQIREALYTSNPIQHPTAMINRALLPKNFIWYNSAFPPAEDYDLFFRLGKYGSYHNLSCFVLQYRQYIGSATFKNPIKTFAATKKIRHLAITKYGYLPSLKSKFIHSLQVSLIALLPDFLIYPTYVLVRGIRSPLQLLADYLGEMKFFPNVIPKSDNFTVQP</sequence>
<comment type="similarity">
    <text evidence="1">Belongs to the glycosyltransferase 2 family.</text>
</comment>
<dbReference type="STRING" id="1618387.UW44_C0006G0048"/>
<dbReference type="PANTHER" id="PTHR43685">
    <property type="entry name" value="GLYCOSYLTRANSFERASE"/>
    <property type="match status" value="1"/>
</dbReference>
<protein>
    <submittedName>
        <fullName evidence="5">Glycosyl transferase family 2</fullName>
    </submittedName>
</protein>
<evidence type="ECO:0000313" key="6">
    <source>
        <dbReference type="Proteomes" id="UP000034006"/>
    </source>
</evidence>
<comment type="caution">
    <text evidence="5">The sequence shown here is derived from an EMBL/GenBank/DDBJ whole genome shotgun (WGS) entry which is preliminary data.</text>
</comment>
<keyword evidence="3 5" id="KW-0808">Transferase</keyword>
<dbReference type="InterPro" id="IPR050834">
    <property type="entry name" value="Glycosyltransf_2"/>
</dbReference>
<dbReference type="AlphaFoldDB" id="A0A0G1HY97"/>
<dbReference type="InterPro" id="IPR029044">
    <property type="entry name" value="Nucleotide-diphossugar_trans"/>
</dbReference>
<name>A0A0G1HY97_9BACT</name>
<feature type="domain" description="Glycosyltransferase 2-like" evidence="4">
    <location>
        <begin position="23"/>
        <end position="179"/>
    </location>
</feature>
<evidence type="ECO:0000259" key="4">
    <source>
        <dbReference type="Pfam" id="PF00535"/>
    </source>
</evidence>
<accession>A0A0G1HY97</accession>
<dbReference type="Gene3D" id="3.90.550.10">
    <property type="entry name" value="Spore Coat Polysaccharide Biosynthesis Protein SpsA, Chain A"/>
    <property type="match status" value="1"/>
</dbReference>
<dbReference type="EMBL" id="LCIH01000006">
    <property type="protein sequence ID" value="KKT51930.1"/>
    <property type="molecule type" value="Genomic_DNA"/>
</dbReference>
<organism evidence="5 6">
    <name type="scientific">Candidatus Collierbacteria bacterium GW2011_GWB2_44_22</name>
    <dbReference type="NCBI Taxonomy" id="1618387"/>
    <lineage>
        <taxon>Bacteria</taxon>
        <taxon>Candidatus Collieribacteriota</taxon>
    </lineage>
</organism>
<evidence type="ECO:0000256" key="1">
    <source>
        <dbReference type="ARBA" id="ARBA00006739"/>
    </source>
</evidence>
<dbReference type="Pfam" id="PF00535">
    <property type="entry name" value="Glycos_transf_2"/>
    <property type="match status" value="1"/>
</dbReference>
<evidence type="ECO:0000313" key="5">
    <source>
        <dbReference type="EMBL" id="KKT51930.1"/>
    </source>
</evidence>
<dbReference type="InterPro" id="IPR001173">
    <property type="entry name" value="Glyco_trans_2-like"/>
</dbReference>
<dbReference type="Proteomes" id="UP000034006">
    <property type="component" value="Unassembled WGS sequence"/>
</dbReference>
<gene>
    <name evidence="5" type="ORF">UW44_C0006G0048</name>
</gene>
<evidence type="ECO:0000256" key="3">
    <source>
        <dbReference type="ARBA" id="ARBA00022679"/>
    </source>
</evidence>
<dbReference type="PANTHER" id="PTHR43685:SF5">
    <property type="entry name" value="GLYCOSYLTRANSFERASE EPSE-RELATED"/>
    <property type="match status" value="1"/>
</dbReference>
<keyword evidence="2" id="KW-0328">Glycosyltransferase</keyword>